<evidence type="ECO:0000256" key="4">
    <source>
        <dbReference type="ARBA" id="ARBA00022833"/>
    </source>
</evidence>
<keyword evidence="5 7" id="KW-0560">Oxidoreductase</keyword>
<sequence length="258" mass="28691">MKKMPAVFVGHGSPMIALDHNELTDTYNRLGKRILEEFGKPKAILMISAHWYTHGTLVQSAATPRQVYDMYGFPPELYALKYEPTGCAGLTRDVTDLLGADVEIDDSWGIDHGAWSILVHIFPEADIPVVQLSVNGDITERAAYELGQKLAVLREKGYLIMGSGNVVHNLRRVEWENEHGNPAADRFDDAIKAAIEQRNDEAVIDYHRHPDADYAVPTPDHFLPLLYILGAAKGELPYTFNNVRNLGSMALTGYAFGL</sequence>
<accession>A0A174C648</accession>
<dbReference type="eggNOG" id="COG3384">
    <property type="taxonomic scope" value="Bacteria"/>
</dbReference>
<dbReference type="NCBIfam" id="NF007914">
    <property type="entry name" value="PRK10628.1"/>
    <property type="match status" value="1"/>
</dbReference>
<dbReference type="PANTHER" id="PTHR30096:SF0">
    <property type="entry name" value="4,5-DOPA DIOXYGENASE EXTRADIOL-LIKE PROTEIN"/>
    <property type="match status" value="1"/>
</dbReference>
<dbReference type="STRING" id="187979.ERS852385_02065"/>
<name>A0A174C648_9FIRM</name>
<proteinExistence type="inferred from homology"/>
<comment type="similarity">
    <text evidence="2">Belongs to the DODA-type extradiol aromatic ring-opening dioxygenase family.</text>
</comment>
<dbReference type="SUPFAM" id="SSF53213">
    <property type="entry name" value="LigB-like"/>
    <property type="match status" value="1"/>
</dbReference>
<dbReference type="GO" id="GO:0016702">
    <property type="term" value="F:oxidoreductase activity, acting on single donors with incorporation of molecular oxygen, incorporation of two atoms of oxygen"/>
    <property type="evidence" value="ECO:0007669"/>
    <property type="project" value="UniProtKB-ARBA"/>
</dbReference>
<dbReference type="InterPro" id="IPR004183">
    <property type="entry name" value="Xdiol_dOase_suB"/>
</dbReference>
<dbReference type="Gene3D" id="3.40.830.10">
    <property type="entry name" value="LigB-like"/>
    <property type="match status" value="1"/>
</dbReference>
<dbReference type="AlphaFoldDB" id="A0A174C648"/>
<evidence type="ECO:0000256" key="5">
    <source>
        <dbReference type="ARBA" id="ARBA00023002"/>
    </source>
</evidence>
<dbReference type="RefSeq" id="WP_055162826.1">
    <property type="nucleotide sequence ID" value="NZ_CABIWZ010000025.1"/>
</dbReference>
<dbReference type="PANTHER" id="PTHR30096">
    <property type="entry name" value="4,5-DOPA DIOXYGENASE EXTRADIOL-LIKE PROTEIN"/>
    <property type="match status" value="1"/>
</dbReference>
<dbReference type="CDD" id="cd07363">
    <property type="entry name" value="45_DOPA_Dioxygenase"/>
    <property type="match status" value="1"/>
</dbReference>
<keyword evidence="3" id="KW-0479">Metal-binding</keyword>
<dbReference type="EC" id="1.13.-.-" evidence="7"/>
<evidence type="ECO:0000256" key="1">
    <source>
        <dbReference type="ARBA" id="ARBA00001947"/>
    </source>
</evidence>
<keyword evidence="8" id="KW-1185">Reference proteome</keyword>
<evidence type="ECO:0000256" key="2">
    <source>
        <dbReference type="ARBA" id="ARBA00007581"/>
    </source>
</evidence>
<evidence type="ECO:0000256" key="3">
    <source>
        <dbReference type="ARBA" id="ARBA00022723"/>
    </source>
</evidence>
<dbReference type="GO" id="GO:0008270">
    <property type="term" value="F:zinc ion binding"/>
    <property type="evidence" value="ECO:0007669"/>
    <property type="project" value="InterPro"/>
</dbReference>
<dbReference type="Pfam" id="PF02900">
    <property type="entry name" value="LigB"/>
    <property type="match status" value="1"/>
</dbReference>
<protein>
    <submittedName>
        <fullName evidence="7">LigB family dioxygenase</fullName>
        <ecNumber evidence="7">1.13.-.-</ecNumber>
    </submittedName>
</protein>
<evidence type="ECO:0000313" key="8">
    <source>
        <dbReference type="Proteomes" id="UP000095546"/>
    </source>
</evidence>
<dbReference type="OrthoDB" id="9790889at2"/>
<dbReference type="PIRSF" id="PIRSF006157">
    <property type="entry name" value="Doxgns_DODA"/>
    <property type="match status" value="1"/>
</dbReference>
<organism evidence="7 8">
    <name type="scientific">Mitsuokella jalaludinii</name>
    <dbReference type="NCBI Taxonomy" id="187979"/>
    <lineage>
        <taxon>Bacteria</taxon>
        <taxon>Bacillati</taxon>
        <taxon>Bacillota</taxon>
        <taxon>Negativicutes</taxon>
        <taxon>Selenomonadales</taxon>
        <taxon>Selenomonadaceae</taxon>
        <taxon>Mitsuokella</taxon>
    </lineage>
</organism>
<evidence type="ECO:0000313" key="7">
    <source>
        <dbReference type="EMBL" id="CUO07370.1"/>
    </source>
</evidence>
<dbReference type="EMBL" id="CYYU01000025">
    <property type="protein sequence ID" value="CUO07370.1"/>
    <property type="molecule type" value="Genomic_DNA"/>
</dbReference>
<keyword evidence="4" id="KW-0862">Zinc</keyword>
<feature type="domain" description="Extradiol ring-cleavage dioxygenase class III enzyme subunit B" evidence="6">
    <location>
        <begin position="7"/>
        <end position="237"/>
    </location>
</feature>
<gene>
    <name evidence="7" type="primary">ygiD</name>
    <name evidence="7" type="ORF">ERS852385_02065</name>
</gene>
<dbReference type="Proteomes" id="UP000095546">
    <property type="component" value="Unassembled WGS sequence"/>
</dbReference>
<reference evidence="7 8" key="1">
    <citation type="submission" date="2015-09" db="EMBL/GenBank/DDBJ databases">
        <authorList>
            <consortium name="Pathogen Informatics"/>
        </authorList>
    </citation>
    <scope>NUCLEOTIDE SEQUENCE [LARGE SCALE GENOMIC DNA]</scope>
    <source>
        <strain evidence="7 8">2789STDY5608828</strain>
    </source>
</reference>
<keyword evidence="7" id="KW-0223">Dioxygenase</keyword>
<evidence type="ECO:0000259" key="6">
    <source>
        <dbReference type="Pfam" id="PF02900"/>
    </source>
</evidence>
<comment type="cofactor">
    <cofactor evidence="1">
        <name>Zn(2+)</name>
        <dbReference type="ChEBI" id="CHEBI:29105"/>
    </cofactor>
</comment>
<dbReference type="GO" id="GO:0008198">
    <property type="term" value="F:ferrous iron binding"/>
    <property type="evidence" value="ECO:0007669"/>
    <property type="project" value="InterPro"/>
</dbReference>
<dbReference type="InterPro" id="IPR014436">
    <property type="entry name" value="Extradiol_dOase_DODA"/>
</dbReference>